<keyword evidence="3" id="KW-1185">Reference proteome</keyword>
<dbReference type="CDD" id="cd01045">
    <property type="entry name" value="Ferritin_like_AB"/>
    <property type="match status" value="1"/>
</dbReference>
<evidence type="ECO:0000259" key="1">
    <source>
        <dbReference type="Pfam" id="PF02915"/>
    </source>
</evidence>
<dbReference type="Proteomes" id="UP000261704">
    <property type="component" value="Chromosome"/>
</dbReference>
<dbReference type="PANTHER" id="PTHR33531">
    <property type="entry name" value="RUBRERYTHRIN SUBFAMILY"/>
    <property type="match status" value="1"/>
</dbReference>
<accession>A0A347UI83</accession>
<dbReference type="EMBL" id="CP032125">
    <property type="protein sequence ID" value="AXX98561.1"/>
    <property type="molecule type" value="Genomic_DNA"/>
</dbReference>
<dbReference type="InterPro" id="IPR003251">
    <property type="entry name" value="Rr_diiron-bd_dom"/>
</dbReference>
<name>A0A347UI83_9RHOB</name>
<dbReference type="Gene3D" id="1.20.1260.10">
    <property type="match status" value="1"/>
</dbReference>
<dbReference type="OrthoDB" id="7349688at2"/>
<feature type="domain" description="Rubrerythrin diiron-binding" evidence="1">
    <location>
        <begin position="106"/>
        <end position="158"/>
    </location>
</feature>
<gene>
    <name evidence="2" type="ORF">BAR1_11890</name>
</gene>
<evidence type="ECO:0000313" key="3">
    <source>
        <dbReference type="Proteomes" id="UP000261704"/>
    </source>
</evidence>
<proteinExistence type="predicted"/>
<dbReference type="KEGG" id="pamo:BAR1_11890"/>
<dbReference type="Pfam" id="PF02915">
    <property type="entry name" value="Rubrerythrin"/>
    <property type="match status" value="1"/>
</dbReference>
<dbReference type="PANTHER" id="PTHR33531:SF7">
    <property type="entry name" value="HYPOTHETICAL MEMBRANE PROTEIN, CONSERVED"/>
    <property type="match status" value="1"/>
</dbReference>
<dbReference type="GO" id="GO:0016491">
    <property type="term" value="F:oxidoreductase activity"/>
    <property type="evidence" value="ECO:0007669"/>
    <property type="project" value="InterPro"/>
</dbReference>
<dbReference type="RefSeq" id="WP_118943216.1">
    <property type="nucleotide sequence ID" value="NZ_CP032125.1"/>
</dbReference>
<protein>
    <submittedName>
        <fullName evidence="2">Rubrerythrin</fullName>
    </submittedName>
</protein>
<dbReference type="SUPFAM" id="SSF47240">
    <property type="entry name" value="Ferritin-like"/>
    <property type="match status" value="1"/>
</dbReference>
<dbReference type="GO" id="GO:0046872">
    <property type="term" value="F:metal ion binding"/>
    <property type="evidence" value="ECO:0007669"/>
    <property type="project" value="InterPro"/>
</dbReference>
<dbReference type="AlphaFoldDB" id="A0A347UI83"/>
<sequence length="165" mass="19377">MPRIEKFDKLHHHASLQEFIDLAIEFEQVAHDFYTDLLPKISKHIRYIVHELIREEEAHIAKLQELAKRCDIEGALQSEIENMTVDRKFYDGIHLPELGENPDDQEILQYAMMREFIAMVQYSELAEKSPPGPVRDLFQFMANEEIKHKNDLEALYYQIIHSGGV</sequence>
<reference evidence="2 3" key="1">
    <citation type="submission" date="2018-09" db="EMBL/GenBank/DDBJ databases">
        <title>Profundibacter amoris BAR1 gen. nov., sp. nov., a new member of the Roseobacter clade isolated at Lokis Castle Vent Field on the Arctic Mid-Oceanic Ridge.</title>
        <authorList>
            <person name="Le Moine Bauer S."/>
            <person name="Sjoeberg A.G."/>
            <person name="L'Haridon S."/>
            <person name="Stokke R."/>
            <person name="Roalkvam I."/>
            <person name="Steen I.H."/>
            <person name="Dahle H."/>
        </authorList>
    </citation>
    <scope>NUCLEOTIDE SEQUENCE [LARGE SCALE GENOMIC DNA]</scope>
    <source>
        <strain evidence="2 3">BAR1</strain>
    </source>
</reference>
<evidence type="ECO:0000313" key="2">
    <source>
        <dbReference type="EMBL" id="AXX98561.1"/>
    </source>
</evidence>
<organism evidence="2 3">
    <name type="scientific">Profundibacter amoris</name>
    <dbReference type="NCBI Taxonomy" id="2171755"/>
    <lineage>
        <taxon>Bacteria</taxon>
        <taxon>Pseudomonadati</taxon>
        <taxon>Pseudomonadota</taxon>
        <taxon>Alphaproteobacteria</taxon>
        <taxon>Rhodobacterales</taxon>
        <taxon>Paracoccaceae</taxon>
        <taxon>Profundibacter</taxon>
    </lineage>
</organism>
<dbReference type="InterPro" id="IPR009078">
    <property type="entry name" value="Ferritin-like_SF"/>
</dbReference>
<dbReference type="InterPro" id="IPR012347">
    <property type="entry name" value="Ferritin-like"/>
</dbReference>